<sequence length="145" mass="16101">MCNKTGNTPDDDAFFGELWLQKLPQDVQFLLAPAQDMPIECVTVMADHSMQYRQPSVAAVTPTVPSATSVDGLFQAFIEKLNGFNTDRNSRGAHFSGKPQSSNRRTSKLPNDSQKLCWYHARYGKDAAKCIHPCLWKGQPPSGKD</sequence>
<reference evidence="4" key="1">
    <citation type="submission" date="2016-06" db="UniProtKB">
        <authorList>
            <consortium name="WormBaseParasite"/>
        </authorList>
    </citation>
    <scope>IDENTIFICATION</scope>
</reference>
<dbReference type="WBParaSite" id="ECPE_0000467401-mRNA-1">
    <property type="protein sequence ID" value="ECPE_0000467401-mRNA-1"/>
    <property type="gene ID" value="ECPE_0000467401"/>
</dbReference>
<dbReference type="OrthoDB" id="6259861at2759"/>
<dbReference type="PANTHER" id="PTHR33327:SF3">
    <property type="entry name" value="RNA-DIRECTED DNA POLYMERASE"/>
    <property type="match status" value="1"/>
</dbReference>
<feature type="region of interest" description="Disordered" evidence="1">
    <location>
        <begin position="85"/>
        <end position="109"/>
    </location>
</feature>
<organism evidence="4">
    <name type="scientific">Echinostoma caproni</name>
    <dbReference type="NCBI Taxonomy" id="27848"/>
    <lineage>
        <taxon>Eukaryota</taxon>
        <taxon>Metazoa</taxon>
        <taxon>Spiralia</taxon>
        <taxon>Lophotrochozoa</taxon>
        <taxon>Platyhelminthes</taxon>
        <taxon>Trematoda</taxon>
        <taxon>Digenea</taxon>
        <taxon>Plagiorchiida</taxon>
        <taxon>Echinostomata</taxon>
        <taxon>Echinostomatoidea</taxon>
        <taxon>Echinostomatidae</taxon>
        <taxon>Echinostoma</taxon>
    </lineage>
</organism>
<dbReference type="AlphaFoldDB" id="A0A183ACH7"/>
<evidence type="ECO:0000313" key="3">
    <source>
        <dbReference type="Proteomes" id="UP000272942"/>
    </source>
</evidence>
<gene>
    <name evidence="2" type="ORF">ECPE_LOCUS4662</name>
</gene>
<protein>
    <submittedName>
        <fullName evidence="4">Nanos-type domain-containing protein</fullName>
    </submittedName>
</protein>
<evidence type="ECO:0000313" key="4">
    <source>
        <dbReference type="WBParaSite" id="ECPE_0000467401-mRNA-1"/>
    </source>
</evidence>
<proteinExistence type="predicted"/>
<name>A0A183ACH7_9TREM</name>
<keyword evidence="3" id="KW-1185">Reference proteome</keyword>
<feature type="compositionally biased region" description="Polar residues" evidence="1">
    <location>
        <begin position="98"/>
        <end position="109"/>
    </location>
</feature>
<dbReference type="PANTHER" id="PTHR33327">
    <property type="entry name" value="ENDONUCLEASE"/>
    <property type="match status" value="1"/>
</dbReference>
<accession>A0A183ACH7</accession>
<reference evidence="2 3" key="2">
    <citation type="submission" date="2018-11" db="EMBL/GenBank/DDBJ databases">
        <authorList>
            <consortium name="Pathogen Informatics"/>
        </authorList>
    </citation>
    <scope>NUCLEOTIDE SEQUENCE [LARGE SCALE GENOMIC DNA]</scope>
    <source>
        <strain evidence="2 3">Egypt</strain>
    </source>
</reference>
<evidence type="ECO:0000256" key="1">
    <source>
        <dbReference type="SAM" id="MobiDB-lite"/>
    </source>
</evidence>
<evidence type="ECO:0000313" key="2">
    <source>
        <dbReference type="EMBL" id="VDP73292.1"/>
    </source>
</evidence>
<dbReference type="EMBL" id="UZAN01041521">
    <property type="protein sequence ID" value="VDP73292.1"/>
    <property type="molecule type" value="Genomic_DNA"/>
</dbReference>
<dbReference type="Proteomes" id="UP000272942">
    <property type="component" value="Unassembled WGS sequence"/>
</dbReference>